<name>A0A3M8AY05_9BACL</name>
<dbReference type="PANTHER" id="PTHR40040">
    <property type="entry name" value="SMALL HYDROPHOBIC PROTEIN-RELATED"/>
    <property type="match status" value="1"/>
</dbReference>
<evidence type="ECO:0000313" key="3">
    <source>
        <dbReference type="EMBL" id="RNB55893.1"/>
    </source>
</evidence>
<feature type="compositionally biased region" description="Low complexity" evidence="1">
    <location>
        <begin position="106"/>
        <end position="115"/>
    </location>
</feature>
<sequence>MLDRRERMNAKRKEDTGFSETVDQHDREFTVETWTQAAFDEHEGRSRRGIHYDPHSLTERYSGELEDRVENGRGEKDFSERLDGEVLTQEDRAPAASVRDDDIEAASEIAEPIPARRSGREVNDDDDSRESGASGIGITGLGLSILSLFLMPYFMAPIGMVLGYLAYRRGSRTLGAWAMIVGALAILGALVIYPYYTAR</sequence>
<evidence type="ECO:0000256" key="1">
    <source>
        <dbReference type="SAM" id="MobiDB-lite"/>
    </source>
</evidence>
<dbReference type="PANTHER" id="PTHR40040:SF1">
    <property type="entry name" value="MEMBRANE PROTEIN"/>
    <property type="match status" value="1"/>
</dbReference>
<feature type="transmembrane region" description="Helical" evidence="2">
    <location>
        <begin position="141"/>
        <end position="167"/>
    </location>
</feature>
<evidence type="ECO:0000313" key="4">
    <source>
        <dbReference type="Proteomes" id="UP000268829"/>
    </source>
</evidence>
<comment type="caution">
    <text evidence="3">The sequence shown here is derived from an EMBL/GenBank/DDBJ whole genome shotgun (WGS) entry which is preliminary data.</text>
</comment>
<accession>A0A3M8AY05</accession>
<dbReference type="OrthoDB" id="1754157at2"/>
<keyword evidence="2" id="KW-1133">Transmembrane helix</keyword>
<protein>
    <submittedName>
        <fullName evidence="3">DUF456 domain-containing protein</fullName>
    </submittedName>
</protein>
<organism evidence="3 4">
    <name type="scientific">Brevibacillus gelatini</name>
    <dbReference type="NCBI Taxonomy" id="1655277"/>
    <lineage>
        <taxon>Bacteria</taxon>
        <taxon>Bacillati</taxon>
        <taxon>Bacillota</taxon>
        <taxon>Bacilli</taxon>
        <taxon>Bacillales</taxon>
        <taxon>Paenibacillaceae</taxon>
        <taxon>Brevibacillus</taxon>
    </lineage>
</organism>
<dbReference type="Proteomes" id="UP000268829">
    <property type="component" value="Unassembled WGS sequence"/>
</dbReference>
<feature type="compositionally biased region" description="Basic and acidic residues" evidence="1">
    <location>
        <begin position="40"/>
        <end position="93"/>
    </location>
</feature>
<reference evidence="3 4" key="1">
    <citation type="submission" date="2018-10" db="EMBL/GenBank/DDBJ databases">
        <title>Phylogenomics of Brevibacillus.</title>
        <authorList>
            <person name="Dunlap C."/>
        </authorList>
    </citation>
    <scope>NUCLEOTIDE SEQUENCE [LARGE SCALE GENOMIC DNA]</scope>
    <source>
        <strain evidence="3 4">DSM 100115</strain>
    </source>
</reference>
<proteinExistence type="predicted"/>
<dbReference type="AlphaFoldDB" id="A0A3M8AY05"/>
<dbReference type="InterPro" id="IPR055338">
    <property type="entry name" value="YqfX-like"/>
</dbReference>
<feature type="region of interest" description="Disordered" evidence="1">
    <location>
        <begin position="40"/>
        <end position="133"/>
    </location>
</feature>
<keyword evidence="2" id="KW-0472">Membrane</keyword>
<feature type="region of interest" description="Disordered" evidence="1">
    <location>
        <begin position="1"/>
        <end position="21"/>
    </location>
</feature>
<keyword evidence="2" id="KW-0812">Transmembrane</keyword>
<feature type="transmembrane region" description="Helical" evidence="2">
    <location>
        <begin position="174"/>
        <end position="196"/>
    </location>
</feature>
<keyword evidence="4" id="KW-1185">Reference proteome</keyword>
<dbReference type="RefSeq" id="WP_122905385.1">
    <property type="nucleotide sequence ID" value="NZ_CP154342.1"/>
</dbReference>
<gene>
    <name evidence="3" type="ORF">EDM57_14205</name>
</gene>
<dbReference type="EMBL" id="RHHS01000032">
    <property type="protein sequence ID" value="RNB55893.1"/>
    <property type="molecule type" value="Genomic_DNA"/>
</dbReference>
<evidence type="ECO:0000256" key="2">
    <source>
        <dbReference type="SAM" id="Phobius"/>
    </source>
</evidence>